<dbReference type="AlphaFoldDB" id="A0A9Q8YE38"/>
<accession>A0A9Q8YE38</accession>
<dbReference type="EMBL" id="CP098809">
    <property type="protein sequence ID" value="USJ27003.1"/>
    <property type="molecule type" value="Genomic_DNA"/>
</dbReference>
<reference evidence="2" key="1">
    <citation type="submission" date="2022-06" db="EMBL/GenBank/DDBJ databases">
        <title>Physiological and biochemical characterization and genomic elucidation of a strain of the genus Ensifer adhaerens M8 that combines arsenic oxidation and chromium reduction.</title>
        <authorList>
            <person name="Li X."/>
            <person name="Yu c."/>
        </authorList>
    </citation>
    <scope>NUCLEOTIDE SEQUENCE</scope>
    <source>
        <strain evidence="2">M8</strain>
        <plasmid evidence="2">pB</plasmid>
    </source>
</reference>
<organism evidence="2 4">
    <name type="scientific">Ensifer adhaerens</name>
    <name type="common">Sinorhizobium morelense</name>
    <dbReference type="NCBI Taxonomy" id="106592"/>
    <lineage>
        <taxon>Bacteria</taxon>
        <taxon>Pseudomonadati</taxon>
        <taxon>Pseudomonadota</taxon>
        <taxon>Alphaproteobacteria</taxon>
        <taxon>Hyphomicrobiales</taxon>
        <taxon>Rhizobiaceae</taxon>
        <taxon>Sinorhizobium/Ensifer group</taxon>
        <taxon>Ensifer</taxon>
    </lineage>
</organism>
<proteinExistence type="predicted"/>
<geneLocation type="plasmid" evidence="3 5">
    <name>unnamedB</name>
</geneLocation>
<evidence type="ECO:0000313" key="2">
    <source>
        <dbReference type="EMBL" id="USJ27003.1"/>
    </source>
</evidence>
<dbReference type="SUPFAM" id="SSF50475">
    <property type="entry name" value="FMN-binding split barrel"/>
    <property type="match status" value="1"/>
</dbReference>
<dbReference type="InterPro" id="IPR012349">
    <property type="entry name" value="Split_barrel_FMN-bd"/>
</dbReference>
<evidence type="ECO:0000313" key="3">
    <source>
        <dbReference type="EMBL" id="WFP95531.1"/>
    </source>
</evidence>
<dbReference type="Proteomes" id="UP001055460">
    <property type="component" value="Plasmid pB"/>
</dbReference>
<dbReference type="Proteomes" id="UP001214094">
    <property type="component" value="Plasmid unnamedB"/>
</dbReference>
<dbReference type="Gene3D" id="2.30.110.10">
    <property type="entry name" value="Electron Transport, Fmn-binding Protein, Chain A"/>
    <property type="match status" value="1"/>
</dbReference>
<evidence type="ECO:0000259" key="1">
    <source>
        <dbReference type="Pfam" id="PF16242"/>
    </source>
</evidence>
<gene>
    <name evidence="2" type="ORF">NE863_31390</name>
    <name evidence="3" type="ORF">P4B07_31420</name>
</gene>
<feature type="domain" description="General stress protein FMN-binding split barrel" evidence="1">
    <location>
        <begin position="6"/>
        <end position="137"/>
    </location>
</feature>
<dbReference type="PANTHER" id="PTHR34818:SF1">
    <property type="entry name" value="PROTEIN BLI-3"/>
    <property type="match status" value="1"/>
</dbReference>
<evidence type="ECO:0000313" key="5">
    <source>
        <dbReference type="Proteomes" id="UP001214094"/>
    </source>
</evidence>
<dbReference type="KEGG" id="eah:FA04_30955"/>
<keyword evidence="5" id="KW-1185">Reference proteome</keyword>
<dbReference type="EMBL" id="CP121310">
    <property type="protein sequence ID" value="WFP95531.1"/>
    <property type="molecule type" value="Genomic_DNA"/>
</dbReference>
<dbReference type="GeneID" id="29523547"/>
<dbReference type="Pfam" id="PF16242">
    <property type="entry name" value="Pyrid_ox_like"/>
    <property type="match status" value="1"/>
</dbReference>
<dbReference type="PANTHER" id="PTHR34818">
    <property type="entry name" value="PROTEIN BLI-3"/>
    <property type="match status" value="1"/>
</dbReference>
<dbReference type="InterPro" id="IPR038725">
    <property type="entry name" value="YdaG_split_barrel_FMN-bd"/>
</dbReference>
<geneLocation type="plasmid" evidence="2 4">
    <name>pB</name>
</geneLocation>
<sequence>MTLTLNDISNELKNIDFGMLSTKKADGTISSRPMSNNGDVDYRGDTWFFCFEQSQKITEIKADPKVALTYTARPSLLGKPGIFIAIQGNASLVGDKQTFAEHWMSELERWFPQGVDTPGLLMIKVHASKVTYWDGDETGSIFAPDDHPQD</sequence>
<name>A0A9Q8YE38_ENSAD</name>
<keyword evidence="2" id="KW-0614">Plasmid</keyword>
<dbReference type="RefSeq" id="WP_034794899.1">
    <property type="nucleotide sequence ID" value="NZ_CAXURO020000003.1"/>
</dbReference>
<reference evidence="3 5" key="2">
    <citation type="submission" date="2023-03" db="EMBL/GenBank/DDBJ databases">
        <title>Comparative genome and transcriptome analysis combination mining strategies for increasing vitamin B12 production of Ensifer adhaerens strain.</title>
        <authorList>
            <person name="Yongheng L."/>
        </authorList>
    </citation>
    <scope>NUCLEOTIDE SEQUENCE [LARGE SCALE GENOMIC DNA]</scope>
    <source>
        <strain evidence="3 5">Casida A-T305</strain>
        <plasmid evidence="3 5">unnamedB</plasmid>
    </source>
</reference>
<protein>
    <submittedName>
        <fullName evidence="2">Pyridoxamine 5'-phosphate oxidase family protein</fullName>
    </submittedName>
</protein>
<dbReference type="InterPro" id="IPR052917">
    <property type="entry name" value="Stress-Dev_Protein"/>
</dbReference>
<evidence type="ECO:0000313" key="4">
    <source>
        <dbReference type="Proteomes" id="UP001055460"/>
    </source>
</evidence>